<feature type="transmembrane region" description="Helical" evidence="1">
    <location>
        <begin position="176"/>
        <end position="196"/>
    </location>
</feature>
<feature type="transmembrane region" description="Helical" evidence="1">
    <location>
        <begin position="140"/>
        <end position="164"/>
    </location>
</feature>
<keyword evidence="1" id="KW-1133">Transmembrane helix</keyword>
<dbReference type="EMBL" id="JBIMSO010000139">
    <property type="protein sequence ID" value="MFH5211868.1"/>
    <property type="molecule type" value="Genomic_DNA"/>
</dbReference>
<evidence type="ECO:0000256" key="1">
    <source>
        <dbReference type="SAM" id="Phobius"/>
    </source>
</evidence>
<evidence type="ECO:0000313" key="3">
    <source>
        <dbReference type="Proteomes" id="UP001609175"/>
    </source>
</evidence>
<name>A0ABW7JVD9_9NOCA</name>
<comment type="caution">
    <text evidence="2">The sequence shown here is derived from an EMBL/GenBank/DDBJ whole genome shotgun (WGS) entry which is preliminary data.</text>
</comment>
<evidence type="ECO:0008006" key="4">
    <source>
        <dbReference type="Google" id="ProtNLM"/>
    </source>
</evidence>
<reference evidence="2 3" key="1">
    <citation type="submission" date="2024-10" db="EMBL/GenBank/DDBJ databases">
        <authorList>
            <person name="Riesco R."/>
        </authorList>
    </citation>
    <scope>NUCLEOTIDE SEQUENCE [LARGE SCALE GENOMIC DNA]</scope>
    <source>
        <strain evidence="2 3">NCIMB 15449</strain>
    </source>
</reference>
<gene>
    <name evidence="2" type="ORF">ACHIPZ_27245</name>
</gene>
<evidence type="ECO:0000313" key="2">
    <source>
        <dbReference type="EMBL" id="MFH5211868.1"/>
    </source>
</evidence>
<proteinExistence type="predicted"/>
<dbReference type="Proteomes" id="UP001609175">
    <property type="component" value="Unassembled WGS sequence"/>
</dbReference>
<protein>
    <recommendedName>
        <fullName evidence="4">DUF2306 domain-containing protein</fullName>
    </recommendedName>
</protein>
<feature type="transmembrane region" description="Helical" evidence="1">
    <location>
        <begin position="12"/>
        <end position="31"/>
    </location>
</feature>
<feature type="transmembrane region" description="Helical" evidence="1">
    <location>
        <begin position="43"/>
        <end position="63"/>
    </location>
</feature>
<keyword evidence="1" id="KW-0812">Transmembrane</keyword>
<feature type="transmembrane region" description="Helical" evidence="1">
    <location>
        <begin position="75"/>
        <end position="95"/>
    </location>
</feature>
<dbReference type="RefSeq" id="WP_395118711.1">
    <property type="nucleotide sequence ID" value="NZ_JBIMSO010000139.1"/>
</dbReference>
<feature type="transmembrane region" description="Helical" evidence="1">
    <location>
        <begin position="202"/>
        <end position="223"/>
    </location>
</feature>
<sequence length="229" mass="24261">MSTDRYDTAHVVVNALALVVPLTLGTVWVARMVDRDQPRHRELTRVCGFLFAATLPIVPEIAAQMRHLSETYLDLANINVVVGRCLVLLAAGEYVTLGGRLSGRPGLVNYARPVSMVAVVVVIGIYVLTPMRTLPEEGDGIFNVVYGAMAAIASTTVLVAAAWARRRSLDPDLRRSLGALVWASGLGAAYGLLAAASANLALVRIVAAASLAALAVAGIRVVLRHQRAS</sequence>
<accession>A0ABW7JVD9</accession>
<organism evidence="2 3">
    <name type="scientific">Antrihabitans spumae</name>
    <dbReference type="NCBI Taxonomy" id="3373370"/>
    <lineage>
        <taxon>Bacteria</taxon>
        <taxon>Bacillati</taxon>
        <taxon>Actinomycetota</taxon>
        <taxon>Actinomycetes</taxon>
        <taxon>Mycobacteriales</taxon>
        <taxon>Nocardiaceae</taxon>
        <taxon>Antrihabitans</taxon>
    </lineage>
</organism>
<keyword evidence="1" id="KW-0472">Membrane</keyword>
<feature type="transmembrane region" description="Helical" evidence="1">
    <location>
        <begin position="107"/>
        <end position="128"/>
    </location>
</feature>